<evidence type="ECO:0000256" key="2">
    <source>
        <dbReference type="HAMAP-Rule" id="MF_00457"/>
    </source>
</evidence>
<name>A0AAE3XMT8_9BACT</name>
<comment type="caution">
    <text evidence="4">The sequence shown here is derived from an EMBL/GenBank/DDBJ whole genome shotgun (WGS) entry which is preliminary data.</text>
</comment>
<sequence length="227" mass="24839">MKIKFLGHSCFFIEANGKNIIIDPFVSPNPQAAHLNINDIKVDYILLTHGHEDHIADVENVLKNNPQAMIVSNYEIVVHYAKKGFDKGHPMNVGGSKEFDFGKVKMVNAIHSSSFPDGSYAGVPAGFVIESEGKAIYHAGDTALCEDMKQLASSHQLDLSMLPIGDNFTMGLDDALLASDYIGCDKFVGMHYNTFPPIEIDLEKTKETALKAGKDLVLLGIGEFINL</sequence>
<dbReference type="EMBL" id="JAVDQD010000003">
    <property type="protein sequence ID" value="MDR6239837.1"/>
    <property type="molecule type" value="Genomic_DNA"/>
</dbReference>
<dbReference type="AlphaFoldDB" id="A0AAE3XMT8"/>
<keyword evidence="1 2" id="KW-0378">Hydrolase</keyword>
<dbReference type="GO" id="GO:0016787">
    <property type="term" value="F:hydrolase activity"/>
    <property type="evidence" value="ECO:0007669"/>
    <property type="project" value="UniProtKB-UniRule"/>
</dbReference>
<dbReference type="InterPro" id="IPR036866">
    <property type="entry name" value="RibonucZ/Hydroxyglut_hydro"/>
</dbReference>
<dbReference type="Gene3D" id="3.60.15.10">
    <property type="entry name" value="Ribonuclease Z/Hydroxyacylglutathione hydrolase-like"/>
    <property type="match status" value="1"/>
</dbReference>
<dbReference type="NCBIfam" id="NF001911">
    <property type="entry name" value="PRK00685.1"/>
    <property type="match status" value="1"/>
</dbReference>
<dbReference type="HAMAP" id="MF_00457">
    <property type="entry name" value="UPF0173"/>
    <property type="match status" value="1"/>
</dbReference>
<dbReference type="Proteomes" id="UP001185092">
    <property type="component" value="Unassembled WGS sequence"/>
</dbReference>
<reference evidence="4" key="1">
    <citation type="submission" date="2023-07" db="EMBL/GenBank/DDBJ databases">
        <title>Genomic Encyclopedia of Type Strains, Phase IV (KMG-IV): sequencing the most valuable type-strain genomes for metagenomic binning, comparative biology and taxonomic classification.</title>
        <authorList>
            <person name="Goeker M."/>
        </authorList>
    </citation>
    <scope>NUCLEOTIDE SEQUENCE</scope>
    <source>
        <strain evidence="4">DSM 26174</strain>
    </source>
</reference>
<comment type="similarity">
    <text evidence="2">Belongs to the UPF0173 family.</text>
</comment>
<keyword evidence="5" id="KW-1185">Reference proteome</keyword>
<dbReference type="PANTHER" id="PTHR43546:SF3">
    <property type="entry name" value="UPF0173 METAL-DEPENDENT HYDROLASE MJ1163"/>
    <property type="match status" value="1"/>
</dbReference>
<dbReference type="SMART" id="SM00849">
    <property type="entry name" value="Lactamase_B"/>
    <property type="match status" value="1"/>
</dbReference>
<evidence type="ECO:0000313" key="4">
    <source>
        <dbReference type="EMBL" id="MDR6239837.1"/>
    </source>
</evidence>
<evidence type="ECO:0000259" key="3">
    <source>
        <dbReference type="SMART" id="SM00849"/>
    </source>
</evidence>
<gene>
    <name evidence="4" type="ORF">HNQ88_002885</name>
</gene>
<proteinExistence type="inferred from homology"/>
<dbReference type="SUPFAM" id="SSF56281">
    <property type="entry name" value="Metallo-hydrolase/oxidoreductase"/>
    <property type="match status" value="1"/>
</dbReference>
<dbReference type="RefSeq" id="WP_309939633.1">
    <property type="nucleotide sequence ID" value="NZ_AP025305.1"/>
</dbReference>
<feature type="domain" description="Metallo-beta-lactamase" evidence="3">
    <location>
        <begin position="7"/>
        <end position="191"/>
    </location>
</feature>
<evidence type="ECO:0000256" key="1">
    <source>
        <dbReference type="ARBA" id="ARBA00022801"/>
    </source>
</evidence>
<organism evidence="4 5">
    <name type="scientific">Aureibacter tunicatorum</name>
    <dbReference type="NCBI Taxonomy" id="866807"/>
    <lineage>
        <taxon>Bacteria</taxon>
        <taxon>Pseudomonadati</taxon>
        <taxon>Bacteroidota</taxon>
        <taxon>Cytophagia</taxon>
        <taxon>Cytophagales</taxon>
        <taxon>Persicobacteraceae</taxon>
        <taxon>Aureibacter</taxon>
    </lineage>
</organism>
<protein>
    <recommendedName>
        <fullName evidence="2">UPF0173 metal-dependent hydrolase HNQ88_002885</fullName>
    </recommendedName>
</protein>
<dbReference type="InterPro" id="IPR050114">
    <property type="entry name" value="UPF0173_UPF0282_UlaG_hydrolase"/>
</dbReference>
<accession>A0AAE3XMT8</accession>
<evidence type="ECO:0000313" key="5">
    <source>
        <dbReference type="Proteomes" id="UP001185092"/>
    </source>
</evidence>
<dbReference type="InterPro" id="IPR022877">
    <property type="entry name" value="UPF0173"/>
</dbReference>
<dbReference type="PANTHER" id="PTHR43546">
    <property type="entry name" value="UPF0173 METAL-DEPENDENT HYDROLASE MJ1163-RELATED"/>
    <property type="match status" value="1"/>
</dbReference>
<dbReference type="Pfam" id="PF12706">
    <property type="entry name" value="Lactamase_B_2"/>
    <property type="match status" value="1"/>
</dbReference>
<dbReference type="InterPro" id="IPR001279">
    <property type="entry name" value="Metallo-B-lactamas"/>
</dbReference>